<evidence type="ECO:0000259" key="9">
    <source>
        <dbReference type="Pfam" id="PF13614"/>
    </source>
</evidence>
<dbReference type="PANTHER" id="PTHR32309:SF13">
    <property type="entry name" value="FERRIC ENTEROBACTIN TRANSPORT PROTEIN FEPE"/>
    <property type="match status" value="1"/>
</dbReference>
<dbReference type="Proteomes" id="UP000824065">
    <property type="component" value="Unassembled WGS sequence"/>
</dbReference>
<dbReference type="GO" id="GO:0005886">
    <property type="term" value="C:plasma membrane"/>
    <property type="evidence" value="ECO:0007669"/>
    <property type="project" value="TreeGrafter"/>
</dbReference>
<sequence length="251" mass="27909">MNHLTIQHLPELPFEIEEAVNQLRVNLGFCGDQIKTVMITSSVPNEGKSFITMQLWRMMAEVGSRVLLIDCDLRKSEMRAKYGISSDEKITGIAHYLAGKVELPDAIYSTNVPNGFLMPLAASVANPSILLENPRFAEMIEVCAGQFDYVLIDTPPLESVADALRIATHADGVVLVVRSGRTSRKLVADAAEKLRRTGAPILGVVLSRAEMDRRGSRYYKRYYYNGYYSKGYGHKPGRPQTAVNTNNQIGR</sequence>
<evidence type="ECO:0000256" key="4">
    <source>
        <dbReference type="ARBA" id="ARBA00022741"/>
    </source>
</evidence>
<dbReference type="EMBL" id="DXBJ01000040">
    <property type="protein sequence ID" value="HIZ58065.1"/>
    <property type="molecule type" value="Genomic_DNA"/>
</dbReference>
<dbReference type="GO" id="GO:0005524">
    <property type="term" value="F:ATP binding"/>
    <property type="evidence" value="ECO:0007669"/>
    <property type="project" value="UniProtKB-KW"/>
</dbReference>
<keyword evidence="7" id="KW-0829">Tyrosine-protein kinase</keyword>
<dbReference type="InterPro" id="IPR005702">
    <property type="entry name" value="Wzc-like_C"/>
</dbReference>
<dbReference type="InterPro" id="IPR027417">
    <property type="entry name" value="P-loop_NTPase"/>
</dbReference>
<feature type="domain" description="AAA" evidence="9">
    <location>
        <begin position="47"/>
        <end position="180"/>
    </location>
</feature>
<dbReference type="GO" id="GO:0004715">
    <property type="term" value="F:non-membrane spanning protein tyrosine kinase activity"/>
    <property type="evidence" value="ECO:0007669"/>
    <property type="project" value="UniProtKB-EC"/>
</dbReference>
<dbReference type="NCBIfam" id="TIGR01007">
    <property type="entry name" value="eps_fam"/>
    <property type="match status" value="1"/>
</dbReference>
<dbReference type="CDD" id="cd05387">
    <property type="entry name" value="BY-kinase"/>
    <property type="match status" value="1"/>
</dbReference>
<keyword evidence="5 10" id="KW-0418">Kinase</keyword>
<evidence type="ECO:0000256" key="6">
    <source>
        <dbReference type="ARBA" id="ARBA00022840"/>
    </source>
</evidence>
<evidence type="ECO:0000256" key="3">
    <source>
        <dbReference type="ARBA" id="ARBA00022679"/>
    </source>
</evidence>
<organism evidence="10 11">
    <name type="scientific">Candidatus Faecalibacterium gallistercoris</name>
    <dbReference type="NCBI Taxonomy" id="2838579"/>
    <lineage>
        <taxon>Bacteria</taxon>
        <taxon>Bacillati</taxon>
        <taxon>Bacillota</taxon>
        <taxon>Clostridia</taxon>
        <taxon>Eubacteriales</taxon>
        <taxon>Oscillospiraceae</taxon>
        <taxon>Faecalibacterium</taxon>
    </lineage>
</organism>
<evidence type="ECO:0000256" key="7">
    <source>
        <dbReference type="ARBA" id="ARBA00023137"/>
    </source>
</evidence>
<evidence type="ECO:0000256" key="8">
    <source>
        <dbReference type="ARBA" id="ARBA00051245"/>
    </source>
</evidence>
<proteinExistence type="inferred from homology"/>
<comment type="caution">
    <text evidence="10">The sequence shown here is derived from an EMBL/GenBank/DDBJ whole genome shotgun (WGS) entry which is preliminary data.</text>
</comment>
<evidence type="ECO:0000256" key="1">
    <source>
        <dbReference type="ARBA" id="ARBA00007316"/>
    </source>
</evidence>
<evidence type="ECO:0000256" key="5">
    <source>
        <dbReference type="ARBA" id="ARBA00022777"/>
    </source>
</evidence>
<keyword evidence="3" id="KW-0808">Transferase</keyword>
<dbReference type="InterPro" id="IPR050445">
    <property type="entry name" value="Bact_polysacc_biosynth/exp"/>
</dbReference>
<reference evidence="10" key="2">
    <citation type="submission" date="2021-04" db="EMBL/GenBank/DDBJ databases">
        <authorList>
            <person name="Gilroy R."/>
        </authorList>
    </citation>
    <scope>NUCLEOTIDE SEQUENCE</scope>
    <source>
        <strain evidence="10">ChiBcec16-3735</strain>
    </source>
</reference>
<name>A0A9D2JNK3_9FIRM</name>
<dbReference type="Pfam" id="PF13614">
    <property type="entry name" value="AAA_31"/>
    <property type="match status" value="1"/>
</dbReference>
<dbReference type="Gene3D" id="3.40.50.300">
    <property type="entry name" value="P-loop containing nucleotide triphosphate hydrolases"/>
    <property type="match status" value="1"/>
</dbReference>
<dbReference type="AlphaFoldDB" id="A0A9D2JNK3"/>
<dbReference type="EC" id="2.7.10.2" evidence="2"/>
<reference evidence="10" key="1">
    <citation type="journal article" date="2021" name="PeerJ">
        <title>Extensive microbial diversity within the chicken gut microbiome revealed by metagenomics and culture.</title>
        <authorList>
            <person name="Gilroy R."/>
            <person name="Ravi A."/>
            <person name="Getino M."/>
            <person name="Pursley I."/>
            <person name="Horton D.L."/>
            <person name="Alikhan N.F."/>
            <person name="Baker D."/>
            <person name="Gharbi K."/>
            <person name="Hall N."/>
            <person name="Watson M."/>
            <person name="Adriaenssens E.M."/>
            <person name="Foster-Nyarko E."/>
            <person name="Jarju S."/>
            <person name="Secka A."/>
            <person name="Antonio M."/>
            <person name="Oren A."/>
            <person name="Chaudhuri R.R."/>
            <person name="La Ragione R."/>
            <person name="Hildebrand F."/>
            <person name="Pallen M.J."/>
        </authorList>
    </citation>
    <scope>NUCLEOTIDE SEQUENCE</scope>
    <source>
        <strain evidence="10">ChiBcec16-3735</strain>
    </source>
</reference>
<gene>
    <name evidence="10" type="ORF">H9725_05750</name>
</gene>
<dbReference type="InterPro" id="IPR025669">
    <property type="entry name" value="AAA_dom"/>
</dbReference>
<accession>A0A9D2JNK3</accession>
<evidence type="ECO:0000256" key="2">
    <source>
        <dbReference type="ARBA" id="ARBA00011903"/>
    </source>
</evidence>
<evidence type="ECO:0000313" key="11">
    <source>
        <dbReference type="Proteomes" id="UP000824065"/>
    </source>
</evidence>
<comment type="catalytic activity">
    <reaction evidence="8">
        <text>L-tyrosyl-[protein] + ATP = O-phospho-L-tyrosyl-[protein] + ADP + H(+)</text>
        <dbReference type="Rhea" id="RHEA:10596"/>
        <dbReference type="Rhea" id="RHEA-COMP:10136"/>
        <dbReference type="Rhea" id="RHEA-COMP:20101"/>
        <dbReference type="ChEBI" id="CHEBI:15378"/>
        <dbReference type="ChEBI" id="CHEBI:30616"/>
        <dbReference type="ChEBI" id="CHEBI:46858"/>
        <dbReference type="ChEBI" id="CHEBI:61978"/>
        <dbReference type="ChEBI" id="CHEBI:456216"/>
        <dbReference type="EC" id="2.7.10.2"/>
    </reaction>
</comment>
<dbReference type="SUPFAM" id="SSF52540">
    <property type="entry name" value="P-loop containing nucleoside triphosphate hydrolases"/>
    <property type="match status" value="1"/>
</dbReference>
<keyword evidence="4" id="KW-0547">Nucleotide-binding</keyword>
<evidence type="ECO:0000313" key="10">
    <source>
        <dbReference type="EMBL" id="HIZ58065.1"/>
    </source>
</evidence>
<comment type="similarity">
    <text evidence="1">Belongs to the CpsD/CapB family.</text>
</comment>
<dbReference type="PANTHER" id="PTHR32309">
    <property type="entry name" value="TYROSINE-PROTEIN KINASE"/>
    <property type="match status" value="1"/>
</dbReference>
<keyword evidence="6" id="KW-0067">ATP-binding</keyword>
<protein>
    <recommendedName>
        <fullName evidence="2">non-specific protein-tyrosine kinase</fullName>
        <ecNumber evidence="2">2.7.10.2</ecNumber>
    </recommendedName>
</protein>